<sequence length="257" mass="27906">MSFCKGCISGVTHEGTAQGKVEEINGVAVYVGTPTVDYPKDKALLFLPDVFGLGLINNQLLVDDYAKNGYKTYLVDYLGGDPILKDALTGGGPPGFDFGEWIRRHGQEQTRPLLNKVVKGLKDQGVKTFVATGYCFGARYLFDLVFDGEIKAAIVSHPTFIVAPDDLERYAKSSVPLLINSCEFDERFPQESQASADKILGGGTQENSTGDGPKYKRTYWPGCSHGFAVRGDLSKPEVKAGKEGAFKASVDWLSANF</sequence>
<reference evidence="3 4" key="1">
    <citation type="journal article" date="2019" name="Nat. Ecol. Evol.">
        <title>Megaphylogeny resolves global patterns of mushroom evolution.</title>
        <authorList>
            <person name="Varga T."/>
            <person name="Krizsan K."/>
            <person name="Foldi C."/>
            <person name="Dima B."/>
            <person name="Sanchez-Garcia M."/>
            <person name="Sanchez-Ramirez S."/>
            <person name="Szollosi G.J."/>
            <person name="Szarkandi J.G."/>
            <person name="Papp V."/>
            <person name="Albert L."/>
            <person name="Andreopoulos W."/>
            <person name="Angelini C."/>
            <person name="Antonin V."/>
            <person name="Barry K.W."/>
            <person name="Bougher N.L."/>
            <person name="Buchanan P."/>
            <person name="Buyck B."/>
            <person name="Bense V."/>
            <person name="Catcheside P."/>
            <person name="Chovatia M."/>
            <person name="Cooper J."/>
            <person name="Damon W."/>
            <person name="Desjardin D."/>
            <person name="Finy P."/>
            <person name="Geml J."/>
            <person name="Haridas S."/>
            <person name="Hughes K."/>
            <person name="Justo A."/>
            <person name="Karasinski D."/>
            <person name="Kautmanova I."/>
            <person name="Kiss B."/>
            <person name="Kocsube S."/>
            <person name="Kotiranta H."/>
            <person name="LaButti K.M."/>
            <person name="Lechner B.E."/>
            <person name="Liimatainen K."/>
            <person name="Lipzen A."/>
            <person name="Lukacs Z."/>
            <person name="Mihaltcheva S."/>
            <person name="Morgado L.N."/>
            <person name="Niskanen T."/>
            <person name="Noordeloos M.E."/>
            <person name="Ohm R.A."/>
            <person name="Ortiz-Santana B."/>
            <person name="Ovrebo C."/>
            <person name="Racz N."/>
            <person name="Riley R."/>
            <person name="Savchenko A."/>
            <person name="Shiryaev A."/>
            <person name="Soop K."/>
            <person name="Spirin V."/>
            <person name="Szebenyi C."/>
            <person name="Tomsovsky M."/>
            <person name="Tulloss R.E."/>
            <person name="Uehling J."/>
            <person name="Grigoriev I.V."/>
            <person name="Vagvolgyi C."/>
            <person name="Papp T."/>
            <person name="Martin F.M."/>
            <person name="Miettinen O."/>
            <person name="Hibbett D.S."/>
            <person name="Nagy L.G."/>
        </authorList>
    </citation>
    <scope>NUCLEOTIDE SEQUENCE [LARGE SCALE GENOMIC DNA]</scope>
    <source>
        <strain evidence="3 4">CBS 309.79</strain>
    </source>
</reference>
<dbReference type="InterPro" id="IPR029058">
    <property type="entry name" value="AB_hydrolase_fold"/>
</dbReference>
<feature type="domain" description="Dienelactone hydrolase" evidence="2">
    <location>
        <begin position="28"/>
        <end position="255"/>
    </location>
</feature>
<proteinExistence type="predicted"/>
<accession>A0A5C3Q8P5</accession>
<evidence type="ECO:0000313" key="3">
    <source>
        <dbReference type="EMBL" id="TFK97547.1"/>
    </source>
</evidence>
<dbReference type="InterPro" id="IPR002925">
    <property type="entry name" value="Dienelactn_hydro"/>
</dbReference>
<protein>
    <submittedName>
        <fullName evidence="3">Alpha/Beta hydrolase protein</fullName>
    </submittedName>
</protein>
<dbReference type="GO" id="GO:0016787">
    <property type="term" value="F:hydrolase activity"/>
    <property type="evidence" value="ECO:0007669"/>
    <property type="project" value="UniProtKB-KW"/>
</dbReference>
<dbReference type="PANTHER" id="PTHR17630:SF44">
    <property type="entry name" value="PROTEIN AIM2"/>
    <property type="match status" value="1"/>
</dbReference>
<organism evidence="3 4">
    <name type="scientific">Pterulicium gracile</name>
    <dbReference type="NCBI Taxonomy" id="1884261"/>
    <lineage>
        <taxon>Eukaryota</taxon>
        <taxon>Fungi</taxon>
        <taxon>Dikarya</taxon>
        <taxon>Basidiomycota</taxon>
        <taxon>Agaricomycotina</taxon>
        <taxon>Agaricomycetes</taxon>
        <taxon>Agaricomycetidae</taxon>
        <taxon>Agaricales</taxon>
        <taxon>Pleurotineae</taxon>
        <taxon>Pterulaceae</taxon>
        <taxon>Pterulicium</taxon>
    </lineage>
</organism>
<dbReference type="Pfam" id="PF01738">
    <property type="entry name" value="DLH"/>
    <property type="match status" value="1"/>
</dbReference>
<name>A0A5C3Q8P5_9AGAR</name>
<evidence type="ECO:0000313" key="4">
    <source>
        <dbReference type="Proteomes" id="UP000305067"/>
    </source>
</evidence>
<dbReference type="Proteomes" id="UP000305067">
    <property type="component" value="Unassembled WGS sequence"/>
</dbReference>
<dbReference type="AlphaFoldDB" id="A0A5C3Q8P5"/>
<dbReference type="SUPFAM" id="SSF53474">
    <property type="entry name" value="alpha/beta-Hydrolases"/>
    <property type="match status" value="1"/>
</dbReference>
<evidence type="ECO:0000256" key="1">
    <source>
        <dbReference type="SAM" id="MobiDB-lite"/>
    </source>
</evidence>
<dbReference type="OrthoDB" id="17560at2759"/>
<dbReference type="STRING" id="1884261.A0A5C3Q8P5"/>
<evidence type="ECO:0000259" key="2">
    <source>
        <dbReference type="Pfam" id="PF01738"/>
    </source>
</evidence>
<gene>
    <name evidence="3" type="ORF">BDV98DRAFT_574233</name>
</gene>
<feature type="region of interest" description="Disordered" evidence="1">
    <location>
        <begin position="196"/>
        <end position="215"/>
    </location>
</feature>
<dbReference type="EMBL" id="ML178846">
    <property type="protein sequence ID" value="TFK97547.1"/>
    <property type="molecule type" value="Genomic_DNA"/>
</dbReference>
<keyword evidence="4" id="KW-1185">Reference proteome</keyword>
<dbReference type="PANTHER" id="PTHR17630">
    <property type="entry name" value="DIENELACTONE HYDROLASE"/>
    <property type="match status" value="1"/>
</dbReference>
<keyword evidence="3" id="KW-0378">Hydrolase</keyword>
<dbReference type="Gene3D" id="3.40.50.1820">
    <property type="entry name" value="alpha/beta hydrolase"/>
    <property type="match status" value="1"/>
</dbReference>